<evidence type="ECO:0008006" key="3">
    <source>
        <dbReference type="Google" id="ProtNLM"/>
    </source>
</evidence>
<organism evidence="1 2">
    <name type="scientific">Streptomyces stramineus</name>
    <dbReference type="NCBI Taxonomy" id="173861"/>
    <lineage>
        <taxon>Bacteria</taxon>
        <taxon>Bacillati</taxon>
        <taxon>Actinomycetota</taxon>
        <taxon>Actinomycetes</taxon>
        <taxon>Kitasatosporales</taxon>
        <taxon>Streptomycetaceae</taxon>
        <taxon>Streptomyces</taxon>
    </lineage>
</organism>
<reference evidence="1 2" key="1">
    <citation type="journal article" date="2019" name="Int. J. Syst. Evol. Microbiol.">
        <title>The Global Catalogue of Microorganisms (GCM) 10K type strain sequencing project: providing services to taxonomists for standard genome sequencing and annotation.</title>
        <authorList>
            <consortium name="The Broad Institute Genomics Platform"/>
            <consortium name="The Broad Institute Genome Sequencing Center for Infectious Disease"/>
            <person name="Wu L."/>
            <person name="Ma J."/>
        </authorList>
    </citation>
    <scope>NUCLEOTIDE SEQUENCE [LARGE SCALE GENOMIC DNA]</scope>
    <source>
        <strain evidence="1 2">JCM 10649</strain>
    </source>
</reference>
<evidence type="ECO:0000313" key="1">
    <source>
        <dbReference type="EMBL" id="GAA0444050.1"/>
    </source>
</evidence>
<keyword evidence="2" id="KW-1185">Reference proteome</keyword>
<sequence>MPAADSGPCVATATCHRGASQAICAATPVSGSRTSALFTFSGASSASASAADSGSSGYPA</sequence>
<name>A0ABN0ZD98_9ACTN</name>
<dbReference type="Proteomes" id="UP001499895">
    <property type="component" value="Unassembled WGS sequence"/>
</dbReference>
<protein>
    <recommendedName>
        <fullName evidence="3">DUF1540 domain-containing protein</fullName>
    </recommendedName>
</protein>
<dbReference type="EMBL" id="BAAAHB010000001">
    <property type="protein sequence ID" value="GAA0444050.1"/>
    <property type="molecule type" value="Genomic_DNA"/>
</dbReference>
<proteinExistence type="predicted"/>
<accession>A0ABN0ZD98</accession>
<evidence type="ECO:0000313" key="2">
    <source>
        <dbReference type="Proteomes" id="UP001499895"/>
    </source>
</evidence>
<comment type="caution">
    <text evidence="1">The sequence shown here is derived from an EMBL/GenBank/DDBJ whole genome shotgun (WGS) entry which is preliminary data.</text>
</comment>
<gene>
    <name evidence="1" type="ORF">GCM10009544_03590</name>
</gene>